<sequence length="108" mass="11274">MSTSESQSPAARAVATDVDPLIEQLRAATEGIGLDGAGHDLSAESVDALMTMAVRLYSATLSTHEAGVELSAKGVSTTEAVSAISALMHAQDLNTFDLALWQSKLRRS</sequence>
<protein>
    <submittedName>
        <fullName evidence="1">Uncharacterized protein</fullName>
    </submittedName>
</protein>
<name>A0ABV2B092_9GAMM</name>
<dbReference type="RefSeq" id="WP_353110388.1">
    <property type="nucleotide sequence ID" value="NZ_APND01000002.1"/>
</dbReference>
<gene>
    <name evidence="1" type="ORF">SADO_06822</name>
</gene>
<dbReference type="Proteomes" id="UP001460888">
    <property type="component" value="Unassembled WGS sequence"/>
</dbReference>
<keyword evidence="2" id="KW-1185">Reference proteome</keyword>
<evidence type="ECO:0000313" key="1">
    <source>
        <dbReference type="EMBL" id="MES1928947.1"/>
    </source>
</evidence>
<evidence type="ECO:0000313" key="2">
    <source>
        <dbReference type="Proteomes" id="UP001460888"/>
    </source>
</evidence>
<proteinExistence type="predicted"/>
<organism evidence="1 2">
    <name type="scientific">Salinisphaera dokdonensis CL-ES53</name>
    <dbReference type="NCBI Taxonomy" id="1304272"/>
    <lineage>
        <taxon>Bacteria</taxon>
        <taxon>Pseudomonadati</taxon>
        <taxon>Pseudomonadota</taxon>
        <taxon>Gammaproteobacteria</taxon>
        <taxon>Salinisphaerales</taxon>
        <taxon>Salinisphaeraceae</taxon>
        <taxon>Salinisphaera</taxon>
    </lineage>
</organism>
<reference evidence="1 2" key="1">
    <citation type="submission" date="2013-03" db="EMBL/GenBank/DDBJ databases">
        <title>Salinisphaera dokdonensis CL-ES53 Genome Sequencing.</title>
        <authorList>
            <person name="Li C."/>
            <person name="Lai Q."/>
            <person name="Shao Z."/>
        </authorList>
    </citation>
    <scope>NUCLEOTIDE SEQUENCE [LARGE SCALE GENOMIC DNA]</scope>
    <source>
        <strain evidence="1 2">CL-ES53</strain>
    </source>
</reference>
<comment type="caution">
    <text evidence="1">The sequence shown here is derived from an EMBL/GenBank/DDBJ whole genome shotgun (WGS) entry which is preliminary data.</text>
</comment>
<accession>A0ABV2B092</accession>
<dbReference type="EMBL" id="APND01000002">
    <property type="protein sequence ID" value="MES1928947.1"/>
    <property type="molecule type" value="Genomic_DNA"/>
</dbReference>